<feature type="chain" id="PRO_5018097020" description="DUF4488 domain-containing protein" evidence="1">
    <location>
        <begin position="22"/>
        <end position="142"/>
    </location>
</feature>
<keyword evidence="1" id="KW-0732">Signal</keyword>
<gene>
    <name evidence="2" type="ORF">DRW07_11210</name>
</gene>
<keyword evidence="3" id="KW-1185">Reference proteome</keyword>
<accession>A0A3N5Y134</accession>
<dbReference type="RefSeq" id="WP_124028000.1">
    <property type="nucleotide sequence ID" value="NZ_JBHRSN010000006.1"/>
</dbReference>
<organism evidence="2 3">
    <name type="scientific">Alteromonas sediminis</name>
    <dbReference type="NCBI Taxonomy" id="2259342"/>
    <lineage>
        <taxon>Bacteria</taxon>
        <taxon>Pseudomonadati</taxon>
        <taxon>Pseudomonadota</taxon>
        <taxon>Gammaproteobacteria</taxon>
        <taxon>Alteromonadales</taxon>
        <taxon>Alteromonadaceae</taxon>
        <taxon>Alteromonas/Salinimonas group</taxon>
        <taxon>Alteromonas</taxon>
    </lineage>
</organism>
<dbReference type="OrthoDB" id="8588312at2"/>
<dbReference type="Proteomes" id="UP000275281">
    <property type="component" value="Unassembled WGS sequence"/>
</dbReference>
<dbReference type="EMBL" id="RPOK01000003">
    <property type="protein sequence ID" value="RPJ66643.1"/>
    <property type="molecule type" value="Genomic_DNA"/>
</dbReference>
<proteinExistence type="predicted"/>
<evidence type="ECO:0000313" key="3">
    <source>
        <dbReference type="Proteomes" id="UP000275281"/>
    </source>
</evidence>
<dbReference type="AlphaFoldDB" id="A0A3N5Y134"/>
<name>A0A3N5Y134_9ALTE</name>
<dbReference type="Gene3D" id="2.40.128.490">
    <property type="entry name" value="Uncharacterised protein PF14869, DUF4488"/>
    <property type="match status" value="1"/>
</dbReference>
<protein>
    <recommendedName>
        <fullName evidence="4">DUF4488 domain-containing protein</fullName>
    </recommendedName>
</protein>
<comment type="caution">
    <text evidence="2">The sequence shown here is derived from an EMBL/GenBank/DDBJ whole genome shotgun (WGS) entry which is preliminary data.</text>
</comment>
<reference evidence="2 3" key="1">
    <citation type="submission" date="2018-11" db="EMBL/GenBank/DDBJ databases">
        <authorList>
            <person name="Ye M.-Q."/>
            <person name="Du Z.-J."/>
        </authorList>
    </citation>
    <scope>NUCLEOTIDE SEQUENCE [LARGE SCALE GENOMIC DNA]</scope>
    <source>
        <strain evidence="2 3">U0105</strain>
    </source>
</reference>
<evidence type="ECO:0000313" key="2">
    <source>
        <dbReference type="EMBL" id="RPJ66643.1"/>
    </source>
</evidence>
<evidence type="ECO:0000256" key="1">
    <source>
        <dbReference type="SAM" id="SignalP"/>
    </source>
</evidence>
<evidence type="ECO:0008006" key="4">
    <source>
        <dbReference type="Google" id="ProtNLM"/>
    </source>
</evidence>
<feature type="signal peptide" evidence="1">
    <location>
        <begin position="1"/>
        <end position="21"/>
    </location>
</feature>
<sequence>MRRIVLFLPVIFLLVSASLHAHPFVGTWELVSGEYIDQDGKRVQYSDLNFKSLKVITEQHFSFVTMAGEAFWSAGAGQYWFTDDQYIELPSYNSFSSPKGKKYVFTYKINGDEWHNERWENGVRVEFEVWRRNKPEEHESAK</sequence>